<dbReference type="SUPFAM" id="SSF56784">
    <property type="entry name" value="HAD-like"/>
    <property type="match status" value="1"/>
</dbReference>
<sequence length="293" mass="31359">MRFGAVVLLIVSAALLQGCAAALLPVVAAGAIGKTQVDAAQARTRAAEQQLADLPQAQREAVVTVAPVEETPTPAAEPVVQTAQIPAQPVALADINHPYLPMARYALAQAERRQAGASVRSAVLVEKVSLIEPRAVDCGDKPSAIIIDMDEAPGVELSDGEAIGFGELLQYLRDNGIVIAWVSGRSTGELAEDLALLQGGDFPAMQADDIQLFAWPGLRKQERRWNFAATHCVLAIAGDRKSDFDELFDYLRDPDYAIRLDAWTDRGWFLLPYPAAVAAATHSPKATEVDNTP</sequence>
<reference evidence="3" key="1">
    <citation type="journal article" date="2019" name="Int. J. Syst. Evol. Microbiol.">
        <title>The Global Catalogue of Microorganisms (GCM) 10K type strain sequencing project: providing services to taxonomists for standard genome sequencing and annotation.</title>
        <authorList>
            <consortium name="The Broad Institute Genomics Platform"/>
            <consortium name="The Broad Institute Genome Sequencing Center for Infectious Disease"/>
            <person name="Wu L."/>
            <person name="Ma J."/>
        </authorList>
    </citation>
    <scope>NUCLEOTIDE SEQUENCE [LARGE SCALE GENOMIC DNA]</scope>
    <source>
        <strain evidence="3">CGMCC 1.12449</strain>
    </source>
</reference>
<gene>
    <name evidence="2" type="ORF">ACFSAG_03315</name>
</gene>
<feature type="chain" id="PRO_5047541514" description="Acid phosphatase" evidence="1">
    <location>
        <begin position="29"/>
        <end position="293"/>
    </location>
</feature>
<dbReference type="InterPro" id="IPR036412">
    <property type="entry name" value="HAD-like_sf"/>
</dbReference>
<dbReference type="PROSITE" id="PS51257">
    <property type="entry name" value="PROKAR_LIPOPROTEIN"/>
    <property type="match status" value="1"/>
</dbReference>
<evidence type="ECO:0000313" key="3">
    <source>
        <dbReference type="Proteomes" id="UP001597215"/>
    </source>
</evidence>
<dbReference type="Gene3D" id="3.40.50.1000">
    <property type="entry name" value="HAD superfamily/HAD-like"/>
    <property type="match status" value="1"/>
</dbReference>
<evidence type="ECO:0000256" key="1">
    <source>
        <dbReference type="SAM" id="SignalP"/>
    </source>
</evidence>
<dbReference type="RefSeq" id="WP_381511380.1">
    <property type="nucleotide sequence ID" value="NZ_JBHUEL010000003.1"/>
</dbReference>
<dbReference type="InterPro" id="IPR023214">
    <property type="entry name" value="HAD_sf"/>
</dbReference>
<feature type="signal peptide" evidence="1">
    <location>
        <begin position="1"/>
        <end position="28"/>
    </location>
</feature>
<dbReference type="EMBL" id="JBHUEL010000003">
    <property type="protein sequence ID" value="MFD1765866.1"/>
    <property type="molecule type" value="Genomic_DNA"/>
</dbReference>
<name>A0ABW4MCP2_9SPHN</name>
<keyword evidence="3" id="KW-1185">Reference proteome</keyword>
<proteinExistence type="predicted"/>
<evidence type="ECO:0000313" key="2">
    <source>
        <dbReference type="EMBL" id="MFD1765866.1"/>
    </source>
</evidence>
<keyword evidence="1" id="KW-0732">Signal</keyword>
<accession>A0ABW4MCP2</accession>
<evidence type="ECO:0008006" key="4">
    <source>
        <dbReference type="Google" id="ProtNLM"/>
    </source>
</evidence>
<dbReference type="Proteomes" id="UP001597215">
    <property type="component" value="Unassembled WGS sequence"/>
</dbReference>
<protein>
    <recommendedName>
        <fullName evidence="4">Acid phosphatase</fullName>
    </recommendedName>
</protein>
<organism evidence="2 3">
    <name type="scientific">Sphingorhabdus buctiana</name>
    <dbReference type="NCBI Taxonomy" id="1508805"/>
    <lineage>
        <taxon>Bacteria</taxon>
        <taxon>Pseudomonadati</taxon>
        <taxon>Pseudomonadota</taxon>
        <taxon>Alphaproteobacteria</taxon>
        <taxon>Sphingomonadales</taxon>
        <taxon>Sphingomonadaceae</taxon>
        <taxon>Sphingorhabdus</taxon>
    </lineage>
</organism>
<comment type="caution">
    <text evidence="2">The sequence shown here is derived from an EMBL/GenBank/DDBJ whole genome shotgun (WGS) entry which is preliminary data.</text>
</comment>